<evidence type="ECO:0000313" key="4">
    <source>
        <dbReference type="Proteomes" id="UP000282529"/>
    </source>
</evidence>
<dbReference type="CDD" id="cd05913">
    <property type="entry name" value="PaaK"/>
    <property type="match status" value="1"/>
</dbReference>
<dbReference type="InterPro" id="IPR028154">
    <property type="entry name" value="AMP-dep_Lig_C"/>
</dbReference>
<dbReference type="InterPro" id="IPR011880">
    <property type="entry name" value="PA_CoA_ligase"/>
</dbReference>
<dbReference type="OrthoDB" id="580775at2"/>
<dbReference type="AlphaFoldDB" id="A0A3N9PCU5"/>
<sequence>MMGDKYWNRELETLPHDELEAYQLVQLREHLQFAYSRSGYYKEAFDLHGVKPVDLNRLEDIRKFPFVNKQIERERQLKKPLLGDMAAVDEEDVVFVSASSGSTGIPTVSPFTKTDFDEYQDVQSRLFWAAGMRPKDRYVHALNFTLFVGGPDVIGAQNLGALCIWAGTVPSERLLFILKEFQPTIIWTTPSYAWYLGETARKQGIDPAKDLAIRTIIVAGEPGGSIEATREAIERLWDAKIVDFYGISDIFGACAGMCEERNGLHIAEDHILVEVINPATLEPVADGERGELVLTTLRKSARPMIRFRTGDIGTFDRQPCSCGRTHGRIHIAGRLDDMFIVSGVNVFPSDIEFVVRNMPELTGEYQVTLSNENYATKYKVSVERAEGNEESSEAIAVKVSERLKTRLGVRPSEVSVLEANVLPRATHKAKRIVDLREQNTPKEASVDHARA</sequence>
<protein>
    <submittedName>
        <fullName evidence="3">Phenylacetate--CoA ligase family protein</fullName>
    </submittedName>
</protein>
<evidence type="ECO:0000259" key="2">
    <source>
        <dbReference type="Pfam" id="PF14535"/>
    </source>
</evidence>
<dbReference type="GO" id="GO:0010124">
    <property type="term" value="P:phenylacetate catabolic process"/>
    <property type="evidence" value="ECO:0007669"/>
    <property type="project" value="InterPro"/>
</dbReference>
<feature type="domain" description="AMP-dependent ligase C-terminal" evidence="2">
    <location>
        <begin position="343"/>
        <end position="436"/>
    </location>
</feature>
<dbReference type="PANTHER" id="PTHR43845">
    <property type="entry name" value="BLR5969 PROTEIN"/>
    <property type="match status" value="1"/>
</dbReference>
<dbReference type="Proteomes" id="UP000282529">
    <property type="component" value="Unassembled WGS sequence"/>
</dbReference>
<dbReference type="EMBL" id="RQPI01000001">
    <property type="protein sequence ID" value="RQW13709.1"/>
    <property type="molecule type" value="Genomic_DNA"/>
</dbReference>
<evidence type="ECO:0000313" key="3">
    <source>
        <dbReference type="EMBL" id="RQW13709.1"/>
    </source>
</evidence>
<dbReference type="GO" id="GO:0047475">
    <property type="term" value="F:phenylacetate-CoA ligase activity"/>
    <property type="evidence" value="ECO:0007669"/>
    <property type="project" value="InterPro"/>
</dbReference>
<comment type="caution">
    <text evidence="3">The sequence shown here is derived from an EMBL/GenBank/DDBJ whole genome shotgun (WGS) entry which is preliminary data.</text>
</comment>
<keyword evidence="4" id="KW-1185">Reference proteome</keyword>
<reference evidence="3 4" key="1">
    <citation type="submission" date="2018-11" db="EMBL/GenBank/DDBJ databases">
        <title>Genome sequence of strain 7197.</title>
        <authorList>
            <person name="Gao J."/>
            <person name="Sun J."/>
        </authorList>
    </citation>
    <scope>NUCLEOTIDE SEQUENCE [LARGE SCALE GENOMIC DNA]</scope>
    <source>
        <strain evidence="3 4">7197</strain>
    </source>
</reference>
<dbReference type="PANTHER" id="PTHR43845:SF1">
    <property type="entry name" value="BLR5969 PROTEIN"/>
    <property type="match status" value="1"/>
</dbReference>
<dbReference type="SUPFAM" id="SSF56801">
    <property type="entry name" value="Acetyl-CoA synthetase-like"/>
    <property type="match status" value="1"/>
</dbReference>
<keyword evidence="3" id="KW-0436">Ligase</keyword>
<organism evidence="3 4">
    <name type="scientific">Paenibacillus rhizophilus</name>
    <dbReference type="NCBI Taxonomy" id="1850366"/>
    <lineage>
        <taxon>Bacteria</taxon>
        <taxon>Bacillati</taxon>
        <taxon>Bacillota</taxon>
        <taxon>Bacilli</taxon>
        <taxon>Bacillales</taxon>
        <taxon>Paenibacillaceae</taxon>
        <taxon>Paenibacillus</taxon>
    </lineage>
</organism>
<dbReference type="Pfam" id="PF14535">
    <property type="entry name" value="AMP-binding_C_2"/>
    <property type="match status" value="1"/>
</dbReference>
<dbReference type="InterPro" id="IPR000873">
    <property type="entry name" value="AMP-dep_synth/lig_dom"/>
</dbReference>
<dbReference type="Gene3D" id="3.30.300.30">
    <property type="match status" value="1"/>
</dbReference>
<evidence type="ECO:0000259" key="1">
    <source>
        <dbReference type="Pfam" id="PF00501"/>
    </source>
</evidence>
<name>A0A3N9PCU5_9BACL</name>
<accession>A0A3N9PCU5</accession>
<feature type="domain" description="AMP-dependent synthetase/ligase" evidence="1">
    <location>
        <begin position="72"/>
        <end position="294"/>
    </location>
</feature>
<dbReference type="Pfam" id="PF00501">
    <property type="entry name" value="AMP-binding"/>
    <property type="match status" value="1"/>
</dbReference>
<dbReference type="Gene3D" id="3.40.50.12780">
    <property type="entry name" value="N-terminal domain of ligase-like"/>
    <property type="match status" value="1"/>
</dbReference>
<dbReference type="InterPro" id="IPR042099">
    <property type="entry name" value="ANL_N_sf"/>
</dbReference>
<dbReference type="InterPro" id="IPR045851">
    <property type="entry name" value="AMP-bd_C_sf"/>
</dbReference>
<gene>
    <name evidence="3" type="ORF">EH198_04755</name>
</gene>
<proteinExistence type="predicted"/>